<dbReference type="AlphaFoldDB" id="A0A067WHK1"/>
<sequence length="68" mass="7702">MDTLNLKNSLIYVDTLLIGQITEPERSERETKPPRGIFNLNADSYTLKGRAKIIDDPTILLNLKNNTT</sequence>
<accession>A0A067WHK1</accession>
<evidence type="ECO:0000313" key="1">
    <source>
        <dbReference type="EMBL" id="KEC55397.1"/>
    </source>
</evidence>
<protein>
    <submittedName>
        <fullName evidence="1">Uncharacterized protein</fullName>
    </submittedName>
</protein>
<evidence type="ECO:0000313" key="2">
    <source>
        <dbReference type="Proteomes" id="UP000027015"/>
    </source>
</evidence>
<reference evidence="1 2" key="1">
    <citation type="submission" date="2012-04" db="EMBL/GenBank/DDBJ databases">
        <title>The Genome Sequence of Bartonella koehlerae C-29.</title>
        <authorList>
            <consortium name="The Broad Institute Genome Sequencing Platform"/>
            <consortium name="The Broad Institute Genome Sequencing Center for Infectious Disease"/>
            <person name="Feldgarden M."/>
            <person name="Kirby J."/>
            <person name="Kosoy M."/>
            <person name="Birtles R."/>
            <person name="Probert W.S."/>
            <person name="Chiaraviglio L."/>
            <person name="Walker B."/>
            <person name="Young S.K."/>
            <person name="Zeng Q."/>
            <person name="Gargeya S."/>
            <person name="Fitzgerald M."/>
            <person name="Haas B."/>
            <person name="Abouelleil A."/>
            <person name="Alvarado L."/>
            <person name="Arachchi H.M."/>
            <person name="Berlin A.M."/>
            <person name="Chapman S.B."/>
            <person name="Goldberg J."/>
            <person name="Griggs A."/>
            <person name="Gujja S."/>
            <person name="Hansen M."/>
            <person name="Howarth C."/>
            <person name="Imamovic A."/>
            <person name="Larimer J."/>
            <person name="McCowen C."/>
            <person name="Montmayeur A."/>
            <person name="Murphy C."/>
            <person name="Neiman D."/>
            <person name="Pearson M."/>
            <person name="Priest M."/>
            <person name="Roberts A."/>
            <person name="Saif S."/>
            <person name="Shea T."/>
            <person name="Sisk P."/>
            <person name="Sykes S."/>
            <person name="Wortman J."/>
            <person name="Nusbaum C."/>
            <person name="Birren B."/>
        </authorList>
    </citation>
    <scope>NUCLEOTIDE SEQUENCE [LARGE SCALE GENOMIC DNA]</scope>
    <source>
        <strain evidence="1 2">C-29</strain>
    </source>
</reference>
<dbReference type="EMBL" id="AHPL01000007">
    <property type="protein sequence ID" value="KEC55397.1"/>
    <property type="molecule type" value="Genomic_DNA"/>
</dbReference>
<organism evidence="1 2">
    <name type="scientific">Bartonella koehlerae C-29</name>
    <dbReference type="NCBI Taxonomy" id="1134510"/>
    <lineage>
        <taxon>Bacteria</taxon>
        <taxon>Pseudomonadati</taxon>
        <taxon>Pseudomonadota</taxon>
        <taxon>Alphaproteobacteria</taxon>
        <taxon>Hyphomicrobiales</taxon>
        <taxon>Bartonellaceae</taxon>
        <taxon>Bartonella</taxon>
    </lineage>
</organism>
<proteinExistence type="predicted"/>
<dbReference type="HOGENOM" id="CLU_2785500_0_0_5"/>
<comment type="caution">
    <text evidence="1">The sequence shown here is derived from an EMBL/GenBank/DDBJ whole genome shotgun (WGS) entry which is preliminary data.</text>
</comment>
<dbReference type="Proteomes" id="UP000027015">
    <property type="component" value="Unassembled WGS sequence"/>
</dbReference>
<name>A0A067WHK1_9HYPH</name>
<gene>
    <name evidence="1" type="ORF">O9A_00677</name>
</gene>
<keyword evidence="2" id="KW-1185">Reference proteome</keyword>